<dbReference type="Gene3D" id="3.30.420.40">
    <property type="match status" value="2"/>
</dbReference>
<dbReference type="PANTHER" id="PTHR43190:SF3">
    <property type="entry name" value="N-ACETYL-D-GLUCOSAMINE KINASE"/>
    <property type="match status" value="1"/>
</dbReference>
<dbReference type="SUPFAM" id="SSF53067">
    <property type="entry name" value="Actin-like ATPase domain"/>
    <property type="match status" value="2"/>
</dbReference>
<dbReference type="Proteomes" id="UP000576082">
    <property type="component" value="Unassembled WGS sequence"/>
</dbReference>
<evidence type="ECO:0000313" key="2">
    <source>
        <dbReference type="EMBL" id="NME70705.1"/>
    </source>
</evidence>
<evidence type="ECO:0000313" key="3">
    <source>
        <dbReference type="Proteomes" id="UP000576082"/>
    </source>
</evidence>
<organism evidence="2 3">
    <name type="scientific">Flammeovirga aprica JL-4</name>
    <dbReference type="NCBI Taxonomy" id="694437"/>
    <lineage>
        <taxon>Bacteria</taxon>
        <taxon>Pseudomonadati</taxon>
        <taxon>Bacteroidota</taxon>
        <taxon>Cytophagia</taxon>
        <taxon>Cytophagales</taxon>
        <taxon>Flammeovirgaceae</taxon>
        <taxon>Flammeovirga</taxon>
    </lineage>
</organism>
<dbReference type="InterPro" id="IPR002731">
    <property type="entry name" value="ATPase_BadF"/>
</dbReference>
<reference evidence="2 3" key="1">
    <citation type="submission" date="2020-04" db="EMBL/GenBank/DDBJ databases">
        <title>Flammeovirga sp. SR4, a novel species isolated from seawater.</title>
        <authorList>
            <person name="Wang X."/>
        </authorList>
    </citation>
    <scope>NUCLEOTIDE SEQUENCE [LARGE SCALE GENOMIC DNA]</scope>
    <source>
        <strain evidence="2 3">ATCC 23126</strain>
    </source>
</reference>
<sequence length="287" mass="32182">MIFQLIADSGSTKTDWTLLNVSEKKVVSTFKSAGYNPLFWDKEELSKAFQQDLNALQETIEINEIEKVFFYGAGCSTEERQLKVKNALSVILPATDITIDTDLMGAARGLLGKQSGVAAILGTGANSCLYRQEQIIEKPISLGYMLSDFGSGATLGLAFLQKLLTTQLSMETISHFIDTFNLTTEDILEALYKKKNPNTFCASFAPFIIEHHQHDERLKALILEQFHQFIQYYILPFFNKNTTQVKITGSIAHHFSPLLLQAFENCELEAPEIIQSPTEGLIQYHLS</sequence>
<dbReference type="EMBL" id="JABANE010000071">
    <property type="protein sequence ID" value="NME70705.1"/>
    <property type="molecule type" value="Genomic_DNA"/>
</dbReference>
<gene>
    <name evidence="2" type="ORF">HHU12_22195</name>
</gene>
<feature type="domain" description="ATPase BadF/BadG/BcrA/BcrD type" evidence="1">
    <location>
        <begin position="8"/>
        <end position="254"/>
    </location>
</feature>
<comment type="caution">
    <text evidence="2">The sequence shown here is derived from an EMBL/GenBank/DDBJ whole genome shotgun (WGS) entry which is preliminary data.</text>
</comment>
<keyword evidence="3" id="KW-1185">Reference proteome</keyword>
<dbReference type="RefSeq" id="WP_169658943.1">
    <property type="nucleotide sequence ID" value="NZ_JABANE010000071.1"/>
</dbReference>
<dbReference type="PANTHER" id="PTHR43190">
    <property type="entry name" value="N-ACETYL-D-GLUCOSAMINE KINASE"/>
    <property type="match status" value="1"/>
</dbReference>
<dbReference type="AlphaFoldDB" id="A0A7X9XBG0"/>
<dbReference type="InterPro" id="IPR052519">
    <property type="entry name" value="Euk-type_GlcNAc_Kinase"/>
</dbReference>
<name>A0A7X9XBG0_9BACT</name>
<dbReference type="CDD" id="cd24079">
    <property type="entry name" value="ASKHA_NBD_PG1100-like"/>
    <property type="match status" value="1"/>
</dbReference>
<accession>A0A7X9XBG0</accession>
<dbReference type="Gene3D" id="1.10.720.160">
    <property type="match status" value="1"/>
</dbReference>
<evidence type="ECO:0000259" key="1">
    <source>
        <dbReference type="Pfam" id="PF01869"/>
    </source>
</evidence>
<dbReference type="InterPro" id="IPR043129">
    <property type="entry name" value="ATPase_NBD"/>
</dbReference>
<protein>
    <recommendedName>
        <fullName evidence="1">ATPase BadF/BadG/BcrA/BcrD type domain-containing protein</fullName>
    </recommendedName>
</protein>
<proteinExistence type="predicted"/>
<dbReference type="Pfam" id="PF01869">
    <property type="entry name" value="BcrAD_BadFG"/>
    <property type="match status" value="1"/>
</dbReference>